<keyword evidence="2" id="KW-1185">Reference proteome</keyword>
<gene>
    <name evidence="1" type="ORF">QPK29_020220</name>
</gene>
<reference evidence="1" key="1">
    <citation type="submission" date="2024-11" db="EMBL/GenBank/DDBJ databases">
        <title>Description of Massilia orientalis sp. nov., isolated from rhizosphere soil of Ageratina adenophora.</title>
        <authorList>
            <person name="Wang Y."/>
        </authorList>
    </citation>
    <scope>NUCLEOTIDE SEQUENCE</scope>
    <source>
        <strain evidence="1">YIM B02787</strain>
    </source>
</reference>
<dbReference type="Proteomes" id="UP001168096">
    <property type="component" value="Unassembled WGS sequence"/>
</dbReference>
<protein>
    <submittedName>
        <fullName evidence="1">Uncharacterized protein</fullName>
    </submittedName>
</protein>
<comment type="caution">
    <text evidence="1">The sequence shown here is derived from an EMBL/GenBank/DDBJ whole genome shotgun (WGS) entry which is preliminary data.</text>
</comment>
<accession>A0ACC7MF04</accession>
<evidence type="ECO:0000313" key="2">
    <source>
        <dbReference type="Proteomes" id="UP001168096"/>
    </source>
</evidence>
<organism evidence="1 2">
    <name type="scientific">Massilia orientalis</name>
    <dbReference type="NCBI Taxonomy" id="3050128"/>
    <lineage>
        <taxon>Bacteria</taxon>
        <taxon>Pseudomonadati</taxon>
        <taxon>Pseudomonadota</taxon>
        <taxon>Betaproteobacteria</taxon>
        <taxon>Burkholderiales</taxon>
        <taxon>Oxalobacteraceae</taxon>
        <taxon>Telluria group</taxon>
        <taxon>Massilia</taxon>
    </lineage>
</organism>
<evidence type="ECO:0000313" key="1">
    <source>
        <dbReference type="EMBL" id="MFJ1470045.1"/>
    </source>
</evidence>
<name>A0ACC7MF04_9BURK</name>
<dbReference type="EMBL" id="JASNRB020000013">
    <property type="protein sequence ID" value="MFJ1470045.1"/>
    <property type="molecule type" value="Genomic_DNA"/>
</dbReference>
<proteinExistence type="predicted"/>
<sequence length="445" mass="45988">MSTATHTRTAQLLSAQQLREQQETSGREGLASLLKAVRRMLDWLLMPFKMVGRVLFKPRLAIADNAAVVSAAAADRAAGSVNTSPGENSLNASTNGLSAGASNVQDLDGLVKHVADNPDGGLDIEVSGMPEDLDVVLPMLMRHIEQILKTHLPSDAEEAQVETHLVALAETAECARYAHRLVSREVDGALKAVLADPKYVGLSAATIEGMIRSAARSPDAAAQFGDGSAEQRLLSRLGMRDKIEADYVLQMRQMAVALAPMLDGAKAGDEMVGRGKDLLTSALHAAETTAAKLRVRHAAHGASKVLPETLPAVRDAVDLAIASVAQSLQKNVAPEAPAMAAPAAPIAETPVAKGGAELDGLTKAAPEEVAVAQDAAPTPTAATAQGSTAKVADAARAAVVAVQAVRAGGMFGGVATAQRNPAEIDEADLVDDVFMEADGEILVGG</sequence>